<dbReference type="Proteomes" id="UP000769780">
    <property type="component" value="Unassembled WGS sequence"/>
</dbReference>
<evidence type="ECO:0000259" key="1">
    <source>
        <dbReference type="Pfam" id="PF12146"/>
    </source>
</evidence>
<evidence type="ECO:0000313" key="3">
    <source>
        <dbReference type="Proteomes" id="UP000769780"/>
    </source>
</evidence>
<keyword evidence="2" id="KW-0378">Hydrolase</keyword>
<dbReference type="InterPro" id="IPR029058">
    <property type="entry name" value="AB_hydrolase_fold"/>
</dbReference>
<evidence type="ECO:0000313" key="2">
    <source>
        <dbReference type="EMBL" id="MBY0098831.1"/>
    </source>
</evidence>
<dbReference type="SUPFAM" id="SSF53474">
    <property type="entry name" value="alpha/beta-Hydrolases"/>
    <property type="match status" value="1"/>
</dbReference>
<dbReference type="Pfam" id="PF12146">
    <property type="entry name" value="Hydrolase_4"/>
    <property type="match status" value="1"/>
</dbReference>
<dbReference type="EMBL" id="JACWFH010000029">
    <property type="protein sequence ID" value="MBY0098831.1"/>
    <property type="molecule type" value="Genomic_DNA"/>
</dbReference>
<sequence>METATFYFHSQDGKRIFARKWIAEGEPKAILQIAHGMAEHIGRYGDFAQFLVQQGIYVYGNDHRGHGKTEEMDEDRGYYADENGFETVVADMKLLTDVIKQDYPNAPFFLLGHSMGSFLARRYIQLYGEQLDGTIFTGTGGHPGFVGKIGHYLAVREARKLGRRTPSPRMNSLTFGSYNKAFNPARTEFDWLTRDENEVDTYLADPLCGGVFTAGFFEDFLKGLLSLYEEDARIPKDLPVSLLSGDKDPVGKNTKGVLQNYHQLQSVGLKDVSYKFYPGARHEILNETNKLEVYQDILEWIEKRLD</sequence>
<comment type="caution">
    <text evidence="2">The sequence shown here is derived from an EMBL/GenBank/DDBJ whole genome shotgun (WGS) entry which is preliminary data.</text>
</comment>
<dbReference type="GO" id="GO:0016787">
    <property type="term" value="F:hydrolase activity"/>
    <property type="evidence" value="ECO:0007669"/>
    <property type="project" value="UniProtKB-KW"/>
</dbReference>
<reference evidence="2 3" key="1">
    <citation type="submission" date="2020-07" db="EMBL/GenBank/DDBJ databases">
        <title>Fungal Genomes of the International Space Station.</title>
        <authorList>
            <person name="Seuylemezian A."/>
            <person name="Singh N.K."/>
            <person name="Wood J."/>
            <person name="Venkateswaran K."/>
        </authorList>
    </citation>
    <scope>NUCLEOTIDE SEQUENCE [LARGE SCALE GENOMIC DNA]</scope>
    <source>
        <strain evidence="2 3">PL-B2</strain>
    </source>
</reference>
<dbReference type="InterPro" id="IPR051044">
    <property type="entry name" value="MAG_DAG_Lipase"/>
</dbReference>
<name>A0ABS7K989_9BACI</name>
<dbReference type="PANTHER" id="PTHR11614">
    <property type="entry name" value="PHOSPHOLIPASE-RELATED"/>
    <property type="match status" value="1"/>
</dbReference>
<protein>
    <submittedName>
        <fullName evidence="2">Alpha/beta hydrolase</fullName>
    </submittedName>
</protein>
<gene>
    <name evidence="2" type="ORF">H0185_18865</name>
</gene>
<organism evidence="2 3">
    <name type="scientific">Mesobacillus maritimus</name>
    <dbReference type="NCBI Taxonomy" id="1643336"/>
    <lineage>
        <taxon>Bacteria</taxon>
        <taxon>Bacillati</taxon>
        <taxon>Bacillota</taxon>
        <taxon>Bacilli</taxon>
        <taxon>Bacillales</taxon>
        <taxon>Bacillaceae</taxon>
        <taxon>Mesobacillus</taxon>
    </lineage>
</organism>
<accession>A0ABS7K989</accession>
<dbReference type="InterPro" id="IPR022742">
    <property type="entry name" value="Hydrolase_4"/>
</dbReference>
<dbReference type="RefSeq" id="WP_221875051.1">
    <property type="nucleotide sequence ID" value="NZ_JACWFH010000029.1"/>
</dbReference>
<feature type="domain" description="Serine aminopeptidase S33" evidence="1">
    <location>
        <begin position="26"/>
        <end position="289"/>
    </location>
</feature>
<proteinExistence type="predicted"/>
<keyword evidence="3" id="KW-1185">Reference proteome</keyword>
<dbReference type="Gene3D" id="3.40.50.1820">
    <property type="entry name" value="alpha/beta hydrolase"/>
    <property type="match status" value="1"/>
</dbReference>